<dbReference type="SUPFAM" id="SSF51735">
    <property type="entry name" value="NAD(P)-binding Rossmann-fold domains"/>
    <property type="match status" value="1"/>
</dbReference>
<organism evidence="3 4">
    <name type="scientific">Methanocorpusculum petauri</name>
    <dbReference type="NCBI Taxonomy" id="3002863"/>
    <lineage>
        <taxon>Archaea</taxon>
        <taxon>Methanobacteriati</taxon>
        <taxon>Methanobacteriota</taxon>
        <taxon>Stenosarchaea group</taxon>
        <taxon>Methanomicrobia</taxon>
        <taxon>Methanomicrobiales</taxon>
        <taxon>Methanocorpusculaceae</taxon>
        <taxon>Methanocorpusculum</taxon>
    </lineage>
</organism>
<proteinExistence type="inferred from homology"/>
<keyword evidence="4" id="KW-1185">Reference proteome</keyword>
<protein>
    <submittedName>
        <fullName evidence="3">NAD(P)-dependent oxidoreductase</fullName>
    </submittedName>
</protein>
<comment type="caution">
    <text evidence="3">The sequence shown here is derived from an EMBL/GenBank/DDBJ whole genome shotgun (WGS) entry which is preliminary data.</text>
</comment>
<dbReference type="RefSeq" id="WP_268925023.1">
    <property type="nucleotide sequence ID" value="NZ_JAPTGB010000011.1"/>
</dbReference>
<reference evidence="3" key="1">
    <citation type="submission" date="2022-12" db="EMBL/GenBank/DDBJ databases">
        <title>Isolation and characterisation of novel Methanocorpusculum spp. from native Australian herbivores indicates the genus is ancestrally host-associated.</title>
        <authorList>
            <person name="Volmer J.G."/>
            <person name="Soo R.M."/>
            <person name="Evans P.N."/>
            <person name="Hoedt E.C."/>
            <person name="Astorga Alsina A.L."/>
            <person name="Woodcroft B.J."/>
            <person name="Tyson G.W."/>
            <person name="Hugenholtz P."/>
            <person name="Morrison M."/>
        </authorList>
    </citation>
    <scope>NUCLEOTIDE SEQUENCE</scope>
    <source>
        <strain evidence="3">MG</strain>
    </source>
</reference>
<accession>A0ABT4IGF2</accession>
<evidence type="ECO:0000313" key="4">
    <source>
        <dbReference type="Proteomes" id="UP001141422"/>
    </source>
</evidence>
<dbReference type="PANTHER" id="PTHR43000">
    <property type="entry name" value="DTDP-D-GLUCOSE 4,6-DEHYDRATASE-RELATED"/>
    <property type="match status" value="1"/>
</dbReference>
<gene>
    <name evidence="3" type="ORF">O0S10_06215</name>
</gene>
<evidence type="ECO:0000259" key="2">
    <source>
        <dbReference type="Pfam" id="PF01370"/>
    </source>
</evidence>
<comment type="similarity">
    <text evidence="1">Belongs to the NAD(P)-dependent epimerase/dehydratase family.</text>
</comment>
<dbReference type="InterPro" id="IPR036291">
    <property type="entry name" value="NAD(P)-bd_dom_sf"/>
</dbReference>
<dbReference type="Gene3D" id="3.40.50.720">
    <property type="entry name" value="NAD(P)-binding Rossmann-like Domain"/>
    <property type="match status" value="1"/>
</dbReference>
<evidence type="ECO:0000256" key="1">
    <source>
        <dbReference type="ARBA" id="ARBA00007637"/>
    </source>
</evidence>
<dbReference type="Pfam" id="PF01370">
    <property type="entry name" value="Epimerase"/>
    <property type="match status" value="1"/>
</dbReference>
<name>A0ABT4IGF2_9EURY</name>
<dbReference type="InterPro" id="IPR001509">
    <property type="entry name" value="Epimerase_deHydtase"/>
</dbReference>
<dbReference type="EMBL" id="JAPTGB010000011">
    <property type="protein sequence ID" value="MCZ0860822.1"/>
    <property type="molecule type" value="Genomic_DNA"/>
</dbReference>
<dbReference type="Proteomes" id="UP001141422">
    <property type="component" value="Unassembled WGS sequence"/>
</dbReference>
<feature type="domain" description="NAD-dependent epimerase/dehydratase" evidence="2">
    <location>
        <begin position="4"/>
        <end position="228"/>
    </location>
</feature>
<sequence>MKLLVTGATGFVGHHVVQWLTDHDYEVVATGRSEEKAKKFSWYNSVTFVTCDYYTEEKNFFEFFGEPDILIHLAWKGLPNYMMRFHLEENLPAEMRFLRSFAESGKTKIVVTGTCYEYGVVNGCLSEEMPTNPTTVYGTAKDTLRRYLSFLADEYGFSWNWVRLFFLYGEGQSPKSLLPQLEAAIARGDAEFPMSGGEQLRDYLPVERVAEYICLISLQGEITGVVNCCSGIAISVRRLVEEHIKKMDETIEPDLGVFASPQYEALAFWGDTEKLTKCLNENRMTMNTIDYYMSSTGGGALPVEAINEFDPFVLFAPGIDHWTPLAEAVI</sequence>
<evidence type="ECO:0000313" key="3">
    <source>
        <dbReference type="EMBL" id="MCZ0860822.1"/>
    </source>
</evidence>